<evidence type="ECO:0000256" key="4">
    <source>
        <dbReference type="ARBA" id="ARBA00023163"/>
    </source>
</evidence>
<name>A0A1M5GVK6_9GAMM</name>
<dbReference type="STRING" id="1122206.SAMN02745753_03224"/>
<dbReference type="InterPro" id="IPR000847">
    <property type="entry name" value="LysR_HTH_N"/>
</dbReference>
<feature type="domain" description="HTH lysR-type" evidence="5">
    <location>
        <begin position="3"/>
        <end position="60"/>
    </location>
</feature>
<dbReference type="RefSeq" id="WP_245813167.1">
    <property type="nucleotide sequence ID" value="NZ_FQVF01000015.1"/>
</dbReference>
<proteinExistence type="inferred from homology"/>
<sequence>MVITFKQIEALYWIAELGNFALAADKLNTTQSAISKRINELESVFDMEVFDRSRRNAKLTEKGAELLALSKDMLDMRDHVLERMSSPETLHKRFRIGVTELTALTWLPKLVKMISQSYPKLIIEPQVELSSTLLEKLGNDSLDMIIVPDVYDDAAYKVCRLKTVKNAWMCTPDYVSADDVLDFQRLSQLNVLTQSNLSGTGVIYERWFAQNNLKISRTLLSNSLVAQIGLTLSGIGVSYLPIAAMKKYLDSGFLKILHVTPQLPEVRYAALYRADRDSRLYSDVTCYAAETCDFDGVLIGGS</sequence>
<dbReference type="PRINTS" id="PR00039">
    <property type="entry name" value="HTHLYSR"/>
</dbReference>
<evidence type="ECO:0000256" key="2">
    <source>
        <dbReference type="ARBA" id="ARBA00023015"/>
    </source>
</evidence>
<dbReference type="InterPro" id="IPR036390">
    <property type="entry name" value="WH_DNA-bd_sf"/>
</dbReference>
<dbReference type="Gene3D" id="3.40.190.10">
    <property type="entry name" value="Periplasmic binding protein-like II"/>
    <property type="match status" value="2"/>
</dbReference>
<dbReference type="PROSITE" id="PS50931">
    <property type="entry name" value="HTH_LYSR"/>
    <property type="match status" value="1"/>
</dbReference>
<evidence type="ECO:0000259" key="5">
    <source>
        <dbReference type="PROSITE" id="PS50931"/>
    </source>
</evidence>
<dbReference type="PANTHER" id="PTHR30126:SF77">
    <property type="entry name" value="TRANSCRIPTIONAL REGULATORY PROTEIN"/>
    <property type="match status" value="1"/>
</dbReference>
<evidence type="ECO:0000256" key="3">
    <source>
        <dbReference type="ARBA" id="ARBA00023125"/>
    </source>
</evidence>
<dbReference type="InterPro" id="IPR005119">
    <property type="entry name" value="LysR_subst-bd"/>
</dbReference>
<dbReference type="GO" id="GO:0000976">
    <property type="term" value="F:transcription cis-regulatory region binding"/>
    <property type="evidence" value="ECO:0007669"/>
    <property type="project" value="TreeGrafter"/>
</dbReference>
<dbReference type="GO" id="GO:0003700">
    <property type="term" value="F:DNA-binding transcription factor activity"/>
    <property type="evidence" value="ECO:0007669"/>
    <property type="project" value="InterPro"/>
</dbReference>
<dbReference type="CDD" id="cd05466">
    <property type="entry name" value="PBP2_LTTR_substrate"/>
    <property type="match status" value="1"/>
</dbReference>
<gene>
    <name evidence="6" type="ORF">SAMN02745753_03224</name>
</gene>
<keyword evidence="3 6" id="KW-0238">DNA-binding</keyword>
<dbReference type="AlphaFoldDB" id="A0A1M5GVK6"/>
<accession>A0A1M5GVK6</accession>
<dbReference type="Proteomes" id="UP000184517">
    <property type="component" value="Unassembled WGS sequence"/>
</dbReference>
<keyword evidence="2" id="KW-0805">Transcription regulation</keyword>
<comment type="similarity">
    <text evidence="1">Belongs to the LysR transcriptional regulatory family.</text>
</comment>
<dbReference type="SUPFAM" id="SSF53850">
    <property type="entry name" value="Periplasmic binding protein-like II"/>
    <property type="match status" value="1"/>
</dbReference>
<dbReference type="Gene3D" id="1.10.10.10">
    <property type="entry name" value="Winged helix-like DNA-binding domain superfamily/Winged helix DNA-binding domain"/>
    <property type="match status" value="1"/>
</dbReference>
<evidence type="ECO:0000313" key="6">
    <source>
        <dbReference type="EMBL" id="SHG07625.1"/>
    </source>
</evidence>
<evidence type="ECO:0000256" key="1">
    <source>
        <dbReference type="ARBA" id="ARBA00009437"/>
    </source>
</evidence>
<dbReference type="EMBL" id="FQVF01000015">
    <property type="protein sequence ID" value="SHG07625.1"/>
    <property type="molecule type" value="Genomic_DNA"/>
</dbReference>
<protein>
    <submittedName>
        <fullName evidence="6">DNA-binding transcriptional regulator, LysR family</fullName>
    </submittedName>
</protein>
<reference evidence="7" key="1">
    <citation type="submission" date="2016-11" db="EMBL/GenBank/DDBJ databases">
        <authorList>
            <person name="Varghese N."/>
            <person name="Submissions S."/>
        </authorList>
    </citation>
    <scope>NUCLEOTIDE SEQUENCE [LARGE SCALE GENOMIC DNA]</scope>
    <source>
        <strain evidence="7">DSM 16579</strain>
    </source>
</reference>
<dbReference type="PANTHER" id="PTHR30126">
    <property type="entry name" value="HTH-TYPE TRANSCRIPTIONAL REGULATOR"/>
    <property type="match status" value="1"/>
</dbReference>
<dbReference type="InterPro" id="IPR036388">
    <property type="entry name" value="WH-like_DNA-bd_sf"/>
</dbReference>
<keyword evidence="4" id="KW-0804">Transcription</keyword>
<evidence type="ECO:0000313" key="7">
    <source>
        <dbReference type="Proteomes" id="UP000184517"/>
    </source>
</evidence>
<dbReference type="Pfam" id="PF00126">
    <property type="entry name" value="HTH_1"/>
    <property type="match status" value="1"/>
</dbReference>
<dbReference type="Pfam" id="PF03466">
    <property type="entry name" value="LysR_substrate"/>
    <property type="match status" value="1"/>
</dbReference>
<dbReference type="SUPFAM" id="SSF46785">
    <property type="entry name" value="Winged helix' DNA-binding domain"/>
    <property type="match status" value="1"/>
</dbReference>
<keyword evidence="7" id="KW-1185">Reference proteome</keyword>
<organism evidence="6 7">
    <name type="scientific">Marinomonas polaris DSM 16579</name>
    <dbReference type="NCBI Taxonomy" id="1122206"/>
    <lineage>
        <taxon>Bacteria</taxon>
        <taxon>Pseudomonadati</taxon>
        <taxon>Pseudomonadota</taxon>
        <taxon>Gammaproteobacteria</taxon>
        <taxon>Oceanospirillales</taxon>
        <taxon>Oceanospirillaceae</taxon>
        <taxon>Marinomonas</taxon>
    </lineage>
</organism>